<evidence type="ECO:0008006" key="5">
    <source>
        <dbReference type="Google" id="ProtNLM"/>
    </source>
</evidence>
<feature type="region of interest" description="Disordered" evidence="1">
    <location>
        <begin position="110"/>
        <end position="175"/>
    </location>
</feature>
<evidence type="ECO:0000313" key="4">
    <source>
        <dbReference type="Proteomes" id="UP000322873"/>
    </source>
</evidence>
<dbReference type="AlphaFoldDB" id="A0A5M9JJX7"/>
<protein>
    <recommendedName>
        <fullName evidence="5">Yeast cell wall synthesis Kre9/Knh1 C-terminal domain-containing protein</fullName>
    </recommendedName>
</protein>
<dbReference type="PROSITE" id="PS51257">
    <property type="entry name" value="PROKAR_LIPOPROTEIN"/>
    <property type="match status" value="1"/>
</dbReference>
<feature type="compositionally biased region" description="Low complexity" evidence="1">
    <location>
        <begin position="164"/>
        <end position="175"/>
    </location>
</feature>
<dbReference type="Proteomes" id="UP000322873">
    <property type="component" value="Unassembled WGS sequence"/>
</dbReference>
<keyword evidence="2" id="KW-0732">Signal</keyword>
<gene>
    <name evidence="3" type="ORF">EYC84_007686</name>
</gene>
<accession>A0A5M9JJX7</accession>
<sequence length="175" mass="18860">MVRFTSLAVGLLTAAACNADFITQVKRAEPTVKTIPPPLQERAEPTATIAPYFAERAEPTVKTIPPPLQERAEPTATIAPYLAKREEEAAPLLDERAPEPDSVTGVFKRAEATPIVDKRAPEPDSVTGEFKRAEATSPPVAPAWNSAPKDAPLRGNYTGDFKTSDSLLSTSKLHE</sequence>
<comment type="caution">
    <text evidence="3">The sequence shown here is derived from an EMBL/GenBank/DDBJ whole genome shotgun (WGS) entry which is preliminary data.</text>
</comment>
<keyword evidence="4" id="KW-1185">Reference proteome</keyword>
<feature type="compositionally biased region" description="Basic and acidic residues" evidence="1">
    <location>
        <begin position="110"/>
        <end position="122"/>
    </location>
</feature>
<name>A0A5M9JJX7_MONFR</name>
<reference evidence="3 4" key="1">
    <citation type="submission" date="2019-06" db="EMBL/GenBank/DDBJ databases">
        <title>Genome Sequence of the Brown Rot Fungal Pathogen Monilinia fructicola.</title>
        <authorList>
            <person name="De Miccolis Angelini R.M."/>
            <person name="Landi L."/>
            <person name="Abate D."/>
            <person name="Pollastro S."/>
            <person name="Romanazzi G."/>
            <person name="Faretra F."/>
        </authorList>
    </citation>
    <scope>NUCLEOTIDE SEQUENCE [LARGE SCALE GENOMIC DNA]</scope>
    <source>
        <strain evidence="3 4">Mfrc123</strain>
    </source>
</reference>
<proteinExistence type="predicted"/>
<organism evidence="3 4">
    <name type="scientific">Monilinia fructicola</name>
    <name type="common">Brown rot fungus</name>
    <name type="synonym">Ciboria fructicola</name>
    <dbReference type="NCBI Taxonomy" id="38448"/>
    <lineage>
        <taxon>Eukaryota</taxon>
        <taxon>Fungi</taxon>
        <taxon>Dikarya</taxon>
        <taxon>Ascomycota</taxon>
        <taxon>Pezizomycotina</taxon>
        <taxon>Leotiomycetes</taxon>
        <taxon>Helotiales</taxon>
        <taxon>Sclerotiniaceae</taxon>
        <taxon>Monilinia</taxon>
    </lineage>
</organism>
<evidence type="ECO:0000256" key="2">
    <source>
        <dbReference type="SAM" id="SignalP"/>
    </source>
</evidence>
<dbReference type="EMBL" id="VICG01000009">
    <property type="protein sequence ID" value="KAA8568683.1"/>
    <property type="molecule type" value="Genomic_DNA"/>
</dbReference>
<feature type="chain" id="PRO_5024318651" description="Yeast cell wall synthesis Kre9/Knh1 C-terminal domain-containing protein" evidence="2">
    <location>
        <begin position="20"/>
        <end position="175"/>
    </location>
</feature>
<evidence type="ECO:0000313" key="3">
    <source>
        <dbReference type="EMBL" id="KAA8568683.1"/>
    </source>
</evidence>
<feature type="signal peptide" evidence="2">
    <location>
        <begin position="1"/>
        <end position="19"/>
    </location>
</feature>
<evidence type="ECO:0000256" key="1">
    <source>
        <dbReference type="SAM" id="MobiDB-lite"/>
    </source>
</evidence>
<dbReference type="VEuPathDB" id="FungiDB:MFRU_012g01940"/>